<dbReference type="InterPro" id="IPR027417">
    <property type="entry name" value="P-loop_NTPase"/>
</dbReference>
<evidence type="ECO:0000313" key="2">
    <source>
        <dbReference type="Proteomes" id="UP000018922"/>
    </source>
</evidence>
<dbReference type="SUPFAM" id="SSF52540">
    <property type="entry name" value="P-loop containing nucleoside triphosphate hydrolases"/>
    <property type="match status" value="1"/>
</dbReference>
<dbReference type="STRING" id="1430440.MGMSRv2__2930"/>
<dbReference type="HOGENOM" id="CLU_409294_0_0_5"/>
<dbReference type="AlphaFoldDB" id="V6F3N4"/>
<dbReference type="Gene3D" id="3.40.50.300">
    <property type="entry name" value="P-loop containing nucleotide triphosphate hydrolases"/>
    <property type="match status" value="1"/>
</dbReference>
<name>V6F3N4_MAGGM</name>
<evidence type="ECO:0008006" key="3">
    <source>
        <dbReference type="Google" id="ProtNLM"/>
    </source>
</evidence>
<proteinExistence type="predicted"/>
<dbReference type="eggNOG" id="ENOG50340I7">
    <property type="taxonomic scope" value="Bacteria"/>
</dbReference>
<sequence>MAAPESASASVPGSVLVPVPPVSSIAFVERMEKHWVETLGNASSDKLRAIWGQLAEAFGQAIGAHGTDDERTWRVLQPPTGTGKTQGLCVYAAMLAEGNLRVADGNKVGMLVVTRLIDQCNEVVESINHHAGAKVAIAKHSEAMVSADEVAGSDILVVTHQAYVNAAIGLAGDRADKWSVLVEWNHGRRKLTVIDEALANMVEEYQITSSAISQALGHIPEEIRMRFPDPILCLREADEIFQKMSEMVAAKPEYAMTMTRMVWKGTMAMPPESSMDGLRAALWNHPYDQTVLQENSLATRHRFRDRVDETLQGLEGVMANWAYYASKGDRHTLNCARLAIPDSLPGPAVLDATATQNFLWELFSHKARVYAVPADARAYGNVTLHVARCDGIGKTKMEQLHQKRLQRLLADLAARLGQGRRVFLCCHKKVAPYAKTFEPEFAKYSVGHWGAIDGRNDWKDCDVVVLFGLSYRDQLTWANNAFMAFQGRQEDDWIQNPVFKQYDDVRIEMQRRQIAVSVIQALNRVQCRKVIDEVGNCAPTDAFILLPRGAAGDSILDSIQADMPAIKVAAWDFELDQECSREPTVRRGSSHEAILAHMESKERGEYPVTDIRNELEISYEKWRENVAPCLRNPEHPLAKGLVDLQVSYLPGRGRGGSKLVKQ</sequence>
<dbReference type="Proteomes" id="UP000018922">
    <property type="component" value="Chromosome I"/>
</dbReference>
<gene>
    <name evidence="1" type="ordered locus">MGMSRv2__2930</name>
</gene>
<accession>V6F3N4</accession>
<keyword evidence="2" id="KW-1185">Reference proteome</keyword>
<reference evidence="1 2" key="1">
    <citation type="journal article" date="2014" name="Genome Announc.">
        <title>Complete genome sequence of Magnetospirillum gryphiswaldense MSR-1.</title>
        <authorList>
            <person name="Wang X."/>
            <person name="Wang Q."/>
            <person name="Zhang W."/>
            <person name="Wang Y."/>
            <person name="Li L."/>
            <person name="Wen T."/>
            <person name="Zhang T."/>
            <person name="Zhang Y."/>
            <person name="Xu J."/>
            <person name="Hu J."/>
            <person name="Li S."/>
            <person name="Liu L."/>
            <person name="Liu J."/>
            <person name="Jiang W."/>
            <person name="Tian J."/>
            <person name="Li Y."/>
            <person name="Schuler D."/>
            <person name="Wang L."/>
            <person name="Li J."/>
        </authorList>
    </citation>
    <scope>NUCLEOTIDE SEQUENCE [LARGE SCALE GENOMIC DNA]</scope>
    <source>
        <strain evidence="2">DSM 6361 / JCM 21280 / NBRC 15271 / MSR-1</strain>
    </source>
</reference>
<dbReference type="EMBL" id="HG794546">
    <property type="protein sequence ID" value="CDL00145.1"/>
    <property type="molecule type" value="Genomic_DNA"/>
</dbReference>
<dbReference type="KEGG" id="mgy:MGMSRv2__2930"/>
<protein>
    <recommendedName>
        <fullName evidence="3">Helicase/UvrB N-terminal domain-containing protein</fullName>
    </recommendedName>
</protein>
<evidence type="ECO:0000313" key="1">
    <source>
        <dbReference type="EMBL" id="CDL00145.1"/>
    </source>
</evidence>
<organism evidence="1 2">
    <name type="scientific">Magnetospirillum gryphiswaldense (strain DSM 6361 / JCM 21280 / NBRC 15271 / MSR-1)</name>
    <dbReference type="NCBI Taxonomy" id="431944"/>
    <lineage>
        <taxon>Bacteria</taxon>
        <taxon>Pseudomonadati</taxon>
        <taxon>Pseudomonadota</taxon>
        <taxon>Alphaproteobacteria</taxon>
        <taxon>Rhodospirillales</taxon>
        <taxon>Rhodospirillaceae</taxon>
        <taxon>Magnetospirillum</taxon>
    </lineage>
</organism>